<comment type="similarity">
    <text evidence="1">Belongs to the LysR transcriptional regulatory family.</text>
</comment>
<gene>
    <name evidence="6" type="ORF">C667_10430</name>
</gene>
<keyword evidence="7" id="KW-1185">Reference proteome</keyword>
<dbReference type="Gene3D" id="3.40.190.290">
    <property type="match status" value="1"/>
</dbReference>
<reference evidence="6 7" key="1">
    <citation type="submission" date="2012-09" db="EMBL/GenBank/DDBJ databases">
        <title>Draft Genome Sequences of 6 Strains from Genus Thauera.</title>
        <authorList>
            <person name="Liu B."/>
            <person name="Shapleigh J.P."/>
            <person name="Frostegard A.H."/>
        </authorList>
    </citation>
    <scope>NUCLEOTIDE SEQUENCE [LARGE SCALE GENOMIC DNA]</scope>
    <source>
        <strain evidence="6 7">B4P</strain>
    </source>
</reference>
<dbReference type="GO" id="GO:0003700">
    <property type="term" value="F:DNA-binding transcription factor activity"/>
    <property type="evidence" value="ECO:0007669"/>
    <property type="project" value="InterPro"/>
</dbReference>
<evidence type="ECO:0000313" key="7">
    <source>
        <dbReference type="Proteomes" id="UP000013047"/>
    </source>
</evidence>
<sequence>MRFPAVIGTNCSFRGEYMNLRHLRCFVAVGEELHFGRAARRLHVEQSPLSRTIRQLEADLGVTLLERMPRGVCLTPAGQVFLEEARRVLLTLEQARTKARAVAAGHQGTLRIALTGCVGQVRLPALLALCREEAPEVGIRLFEAPLPQVVGGLGNDLYDAALAMASVMESGVVAMPLWQDPLVIVIPVRHPLLEHKRVPLEEVVRYPLVLFDPQACGECSRQIERLLRLVETPPVVAEYVTTHSLMLALVAAGYGIGFSSAAHVPTCRQAELIFRPLDEESAALTTYLLHPEGTLSESLRYFIDRAQRAGHMTLDTQRTP</sequence>
<evidence type="ECO:0000256" key="4">
    <source>
        <dbReference type="ARBA" id="ARBA00023163"/>
    </source>
</evidence>
<proteinExistence type="inferred from homology"/>
<evidence type="ECO:0000256" key="3">
    <source>
        <dbReference type="ARBA" id="ARBA00023125"/>
    </source>
</evidence>
<evidence type="ECO:0000259" key="5">
    <source>
        <dbReference type="PROSITE" id="PS50931"/>
    </source>
</evidence>
<organism evidence="6 7">
    <name type="scientific">Thauera phenylacetica B4P</name>
    <dbReference type="NCBI Taxonomy" id="1234382"/>
    <lineage>
        <taxon>Bacteria</taxon>
        <taxon>Pseudomonadati</taxon>
        <taxon>Pseudomonadota</taxon>
        <taxon>Betaproteobacteria</taxon>
        <taxon>Rhodocyclales</taxon>
        <taxon>Zoogloeaceae</taxon>
        <taxon>Thauera</taxon>
    </lineage>
</organism>
<dbReference type="FunFam" id="1.10.10.10:FF:000001">
    <property type="entry name" value="LysR family transcriptional regulator"/>
    <property type="match status" value="1"/>
</dbReference>
<keyword evidence="3" id="KW-0238">DNA-binding</keyword>
<dbReference type="AlphaFoldDB" id="N6ZYA2"/>
<evidence type="ECO:0000256" key="1">
    <source>
        <dbReference type="ARBA" id="ARBA00009437"/>
    </source>
</evidence>
<dbReference type="CDD" id="cd08414">
    <property type="entry name" value="PBP2_LTTR_aromatics_like"/>
    <property type="match status" value="1"/>
</dbReference>
<dbReference type="InterPro" id="IPR000847">
    <property type="entry name" value="LysR_HTH_N"/>
</dbReference>
<dbReference type="PROSITE" id="PS50931">
    <property type="entry name" value="HTH_LYSR"/>
    <property type="match status" value="1"/>
</dbReference>
<keyword evidence="4" id="KW-0804">Transcription</keyword>
<dbReference type="GO" id="GO:0003677">
    <property type="term" value="F:DNA binding"/>
    <property type="evidence" value="ECO:0007669"/>
    <property type="project" value="UniProtKB-KW"/>
</dbReference>
<dbReference type="EMBL" id="AMXF01000063">
    <property type="protein sequence ID" value="ENO97124.1"/>
    <property type="molecule type" value="Genomic_DNA"/>
</dbReference>
<evidence type="ECO:0000256" key="2">
    <source>
        <dbReference type="ARBA" id="ARBA00023015"/>
    </source>
</evidence>
<dbReference type="InterPro" id="IPR005119">
    <property type="entry name" value="LysR_subst-bd"/>
</dbReference>
<dbReference type="InterPro" id="IPR036390">
    <property type="entry name" value="WH_DNA-bd_sf"/>
</dbReference>
<dbReference type="Pfam" id="PF00126">
    <property type="entry name" value="HTH_1"/>
    <property type="match status" value="1"/>
</dbReference>
<dbReference type="GO" id="GO:0032993">
    <property type="term" value="C:protein-DNA complex"/>
    <property type="evidence" value="ECO:0007669"/>
    <property type="project" value="TreeGrafter"/>
</dbReference>
<evidence type="ECO:0000313" key="6">
    <source>
        <dbReference type="EMBL" id="ENO97124.1"/>
    </source>
</evidence>
<dbReference type="Gene3D" id="1.10.10.10">
    <property type="entry name" value="Winged helix-like DNA-binding domain superfamily/Winged helix DNA-binding domain"/>
    <property type="match status" value="1"/>
</dbReference>
<dbReference type="Proteomes" id="UP000013047">
    <property type="component" value="Unassembled WGS sequence"/>
</dbReference>
<protein>
    <submittedName>
        <fullName evidence="6">LysR family transcriptional regulator</fullName>
    </submittedName>
</protein>
<accession>N6ZYA2</accession>
<dbReference type="SUPFAM" id="SSF46785">
    <property type="entry name" value="Winged helix' DNA-binding domain"/>
    <property type="match status" value="1"/>
</dbReference>
<dbReference type="SUPFAM" id="SSF53850">
    <property type="entry name" value="Periplasmic binding protein-like II"/>
    <property type="match status" value="1"/>
</dbReference>
<dbReference type="PANTHER" id="PTHR30346">
    <property type="entry name" value="TRANSCRIPTIONAL DUAL REGULATOR HCAR-RELATED"/>
    <property type="match status" value="1"/>
</dbReference>
<dbReference type="Pfam" id="PF03466">
    <property type="entry name" value="LysR_substrate"/>
    <property type="match status" value="1"/>
</dbReference>
<name>N6ZYA2_9RHOO</name>
<dbReference type="InterPro" id="IPR036388">
    <property type="entry name" value="WH-like_DNA-bd_sf"/>
</dbReference>
<feature type="domain" description="HTH lysR-type" evidence="5">
    <location>
        <begin position="18"/>
        <end position="75"/>
    </location>
</feature>
<dbReference type="PRINTS" id="PR00039">
    <property type="entry name" value="HTHLYSR"/>
</dbReference>
<keyword evidence="2" id="KW-0805">Transcription regulation</keyword>
<comment type="caution">
    <text evidence="6">The sequence shown here is derived from an EMBL/GenBank/DDBJ whole genome shotgun (WGS) entry which is preliminary data.</text>
</comment>
<dbReference type="PANTHER" id="PTHR30346:SF0">
    <property type="entry name" value="HCA OPERON TRANSCRIPTIONAL ACTIVATOR HCAR"/>
    <property type="match status" value="1"/>
</dbReference>